<proteinExistence type="predicted"/>
<reference evidence="3 4" key="1">
    <citation type="submission" date="2019-06" db="EMBL/GenBank/DDBJ databases">
        <title>Micromonospora ordensis sp. nov., isolated from deep marine sediment.</title>
        <authorList>
            <person name="Veyisoglu A."/>
            <person name="Carro L."/>
            <person name="Klenk H.-P."/>
            <person name="Sahin N."/>
        </authorList>
    </citation>
    <scope>NUCLEOTIDE SEQUENCE [LARGE SCALE GENOMIC DNA]</scope>
    <source>
        <strain evidence="3 4">S2509</strain>
    </source>
</reference>
<evidence type="ECO:0000256" key="1">
    <source>
        <dbReference type="SAM" id="MobiDB-lite"/>
    </source>
</evidence>
<dbReference type="PANTHER" id="PTHR43236:SF1">
    <property type="entry name" value="BLL7220 PROTEIN"/>
    <property type="match status" value="1"/>
</dbReference>
<dbReference type="OrthoDB" id="9794834at2"/>
<organism evidence="3 4">
    <name type="scientific">Micromonospora orduensis</name>
    <dbReference type="NCBI Taxonomy" id="1420891"/>
    <lineage>
        <taxon>Bacteria</taxon>
        <taxon>Bacillati</taxon>
        <taxon>Actinomycetota</taxon>
        <taxon>Actinomycetes</taxon>
        <taxon>Micromonosporales</taxon>
        <taxon>Micromonosporaceae</taxon>
        <taxon>Micromonospora</taxon>
    </lineage>
</organism>
<accession>A0A5C4QVZ5</accession>
<dbReference type="Proteomes" id="UP000306145">
    <property type="component" value="Unassembled WGS sequence"/>
</dbReference>
<feature type="region of interest" description="Disordered" evidence="1">
    <location>
        <begin position="268"/>
        <end position="288"/>
    </location>
</feature>
<name>A0A5C4QVZ5_9ACTN</name>
<evidence type="ECO:0000313" key="4">
    <source>
        <dbReference type="Proteomes" id="UP000306145"/>
    </source>
</evidence>
<dbReference type="AlphaFoldDB" id="A0A5C4QVZ5"/>
<dbReference type="RefSeq" id="WP_139583849.1">
    <property type="nucleotide sequence ID" value="NZ_VDFY01000117.1"/>
</dbReference>
<dbReference type="Gene3D" id="1.10.10.2910">
    <property type="match status" value="1"/>
</dbReference>
<dbReference type="InterPro" id="IPR010359">
    <property type="entry name" value="IrrE_HExxH"/>
</dbReference>
<protein>
    <submittedName>
        <fullName evidence="3">ImmA/IrrE family metallo-endopeptidase</fullName>
    </submittedName>
</protein>
<sequence>MNAEAEGCAAATLFRREHRLGVQPLGDLIAIIEQATGIDVAVLDAGPDEHGLTMRDPKRNTMFIGVARSRRPIRQRSTLAHELGHVQFGDWADADAGDLSARSPAEIRADAFARHLLLPVDGLRDFLGDREQAATRSTLSVVVQRFLVSPAVAAIALHQGGYINVTTKAEWMALSTPQLAVRFGWIDQYHALQADSDKRRAPQRLLARATKGYVEGVLPVQAIANLRGIAAETAEAELREAGVVPVDRPIAWADPAELPEVPIDLAALDEDLSAPDDPPDRTIETDAR</sequence>
<comment type="caution">
    <text evidence="3">The sequence shown here is derived from an EMBL/GenBank/DDBJ whole genome shotgun (WGS) entry which is preliminary data.</text>
</comment>
<evidence type="ECO:0000313" key="3">
    <source>
        <dbReference type="EMBL" id="TNH30202.1"/>
    </source>
</evidence>
<evidence type="ECO:0000259" key="2">
    <source>
        <dbReference type="Pfam" id="PF06114"/>
    </source>
</evidence>
<keyword evidence="4" id="KW-1185">Reference proteome</keyword>
<dbReference type="InterPro" id="IPR052345">
    <property type="entry name" value="Rad_response_metalloprotease"/>
</dbReference>
<dbReference type="PANTHER" id="PTHR43236">
    <property type="entry name" value="ANTITOXIN HIGA1"/>
    <property type="match status" value="1"/>
</dbReference>
<dbReference type="Pfam" id="PF06114">
    <property type="entry name" value="Peptidase_M78"/>
    <property type="match status" value="1"/>
</dbReference>
<gene>
    <name evidence="3" type="ORF">FHG89_08670</name>
</gene>
<feature type="domain" description="IrrE N-terminal-like" evidence="2">
    <location>
        <begin position="36"/>
        <end position="157"/>
    </location>
</feature>
<feature type="compositionally biased region" description="Basic and acidic residues" evidence="1">
    <location>
        <begin position="278"/>
        <end position="288"/>
    </location>
</feature>
<dbReference type="EMBL" id="VDFY01000117">
    <property type="protein sequence ID" value="TNH30202.1"/>
    <property type="molecule type" value="Genomic_DNA"/>
</dbReference>